<dbReference type="InterPro" id="IPR036047">
    <property type="entry name" value="F-box-like_dom_sf"/>
</dbReference>
<keyword evidence="4" id="KW-1185">Reference proteome</keyword>
<accession>A0A0B7NJ47</accession>
<dbReference type="OrthoDB" id="10257471at2759"/>
<dbReference type="AlphaFoldDB" id="A0A0B7NJ47"/>
<dbReference type="SMART" id="SM00256">
    <property type="entry name" value="FBOX"/>
    <property type="match status" value="1"/>
</dbReference>
<name>A0A0B7NJ47_9FUNG</name>
<sequence>MTLPKTPIIKIPLNHRDTNQILPHFHRRPDSKDLLEKRRKRQTKGQSSALSFVRNDFLGIRVVFLLTGGFPKKSSSPSSFSQKDSPHNENNDTRSRQRLKSIKQPSKLRRRKERVDLEQEPKKIEPMQKHRTHEPRLLHALPRSFTNYRGQEMFITTDTPIFGLPLEIMLQILQYCSSYEDYLEIFFVCKRWRRFMDSAHLWEDVSIQWNNLKTVITLKCPLPCSDHITDLTIVGTNKEALTHSEIDRIDYKPFPQLRNVRTIAMNMADVKFIIGWMRNIESLDCKDTHCLAIDGVNLSRLSELQQLKSLQLGFAETLNLSYNFMRFDLSGNSSKRSILPRTLETFSLHNIYDREQFLMKRITGNCRRDADWNRSAASRWMGLEDALVQKYSMLASLQNLRSLTLGRVGAFTSRVWRECLIPCGSQLEYLSLTGRPEANRQEPPRDHQAAADASARISMGDDCEAAIAEYFSCLTRIKQVYLDNFHCGVGLINGISRLEKTLYIESEGSANAHYSIDDFQDICLFNFRIKMKE</sequence>
<dbReference type="Proteomes" id="UP000054107">
    <property type="component" value="Unassembled WGS sequence"/>
</dbReference>
<dbReference type="Gene3D" id="3.80.10.10">
    <property type="entry name" value="Ribonuclease Inhibitor"/>
    <property type="match status" value="1"/>
</dbReference>
<feature type="domain" description="F-box" evidence="2">
    <location>
        <begin position="158"/>
        <end position="205"/>
    </location>
</feature>
<evidence type="ECO:0000313" key="3">
    <source>
        <dbReference type="EMBL" id="CEP14953.1"/>
    </source>
</evidence>
<dbReference type="SUPFAM" id="SSF81383">
    <property type="entry name" value="F-box domain"/>
    <property type="match status" value="1"/>
</dbReference>
<protein>
    <recommendedName>
        <fullName evidence="2">F-box domain-containing protein</fullName>
    </recommendedName>
</protein>
<feature type="compositionally biased region" description="Basic residues" evidence="1">
    <location>
        <begin position="96"/>
        <end position="112"/>
    </location>
</feature>
<dbReference type="Gene3D" id="1.20.1280.50">
    <property type="match status" value="1"/>
</dbReference>
<proteinExistence type="predicted"/>
<feature type="compositionally biased region" description="Basic and acidic residues" evidence="1">
    <location>
        <begin position="84"/>
        <end position="95"/>
    </location>
</feature>
<feature type="compositionally biased region" description="Basic and acidic residues" evidence="1">
    <location>
        <begin position="113"/>
        <end position="128"/>
    </location>
</feature>
<feature type="region of interest" description="Disordered" evidence="1">
    <location>
        <begin position="73"/>
        <end position="132"/>
    </location>
</feature>
<evidence type="ECO:0000256" key="1">
    <source>
        <dbReference type="SAM" id="MobiDB-lite"/>
    </source>
</evidence>
<reference evidence="3 4" key="1">
    <citation type="submission" date="2014-09" db="EMBL/GenBank/DDBJ databases">
        <authorList>
            <person name="Ellenberger Sabrina"/>
        </authorList>
    </citation>
    <scope>NUCLEOTIDE SEQUENCE [LARGE SCALE GENOMIC DNA]</scope>
    <source>
        <strain evidence="3 4">CBS 412.66</strain>
    </source>
</reference>
<organism evidence="3 4">
    <name type="scientific">Parasitella parasitica</name>
    <dbReference type="NCBI Taxonomy" id="35722"/>
    <lineage>
        <taxon>Eukaryota</taxon>
        <taxon>Fungi</taxon>
        <taxon>Fungi incertae sedis</taxon>
        <taxon>Mucoromycota</taxon>
        <taxon>Mucoromycotina</taxon>
        <taxon>Mucoromycetes</taxon>
        <taxon>Mucorales</taxon>
        <taxon>Mucorineae</taxon>
        <taxon>Mucoraceae</taxon>
        <taxon>Parasitella</taxon>
    </lineage>
</organism>
<dbReference type="PROSITE" id="PS50181">
    <property type="entry name" value="FBOX"/>
    <property type="match status" value="1"/>
</dbReference>
<dbReference type="InterPro" id="IPR001810">
    <property type="entry name" value="F-box_dom"/>
</dbReference>
<evidence type="ECO:0000313" key="4">
    <source>
        <dbReference type="Proteomes" id="UP000054107"/>
    </source>
</evidence>
<evidence type="ECO:0000259" key="2">
    <source>
        <dbReference type="PROSITE" id="PS50181"/>
    </source>
</evidence>
<gene>
    <name evidence="3" type="primary">PARPA_09143.1 scaffold 35524</name>
</gene>
<dbReference type="SUPFAM" id="SSF52047">
    <property type="entry name" value="RNI-like"/>
    <property type="match status" value="1"/>
</dbReference>
<dbReference type="Pfam" id="PF12937">
    <property type="entry name" value="F-box-like"/>
    <property type="match status" value="1"/>
</dbReference>
<dbReference type="InterPro" id="IPR032675">
    <property type="entry name" value="LRR_dom_sf"/>
</dbReference>
<dbReference type="EMBL" id="LN731777">
    <property type="protein sequence ID" value="CEP14953.1"/>
    <property type="molecule type" value="Genomic_DNA"/>
</dbReference>